<feature type="domain" description="Thioredoxin" evidence="2">
    <location>
        <begin position="19"/>
        <end position="155"/>
    </location>
</feature>
<dbReference type="Pfam" id="PF00578">
    <property type="entry name" value="AhpC-TSA"/>
    <property type="match status" value="1"/>
</dbReference>
<dbReference type="PROSITE" id="PS51257">
    <property type="entry name" value="PROKAR_LIPOPROTEIN"/>
    <property type="match status" value="1"/>
</dbReference>
<feature type="chain" id="PRO_5045086487" evidence="1">
    <location>
        <begin position="20"/>
        <end position="155"/>
    </location>
</feature>
<keyword evidence="1" id="KW-0732">Signal</keyword>
<dbReference type="InterPro" id="IPR036249">
    <property type="entry name" value="Thioredoxin-like_sf"/>
</dbReference>
<gene>
    <name evidence="3" type="ORF">H4W81_008713</name>
</gene>
<feature type="signal peptide" evidence="1">
    <location>
        <begin position="1"/>
        <end position="19"/>
    </location>
</feature>
<dbReference type="InterPro" id="IPR000866">
    <property type="entry name" value="AhpC/TSA"/>
</dbReference>
<sequence>MTRLFACLLVVVLALTACARTEPDLLAFRLPAVDGGTVDGASLRGRPAVLWFWAPWCTICRAEAPEVGRATRYQCEVAVIGVAGRGPVADMRQFVEQTGLRHLPHAVDTDGAVWATFGVTSQPAFAFLDRRGSAEVFTGSLPPDDLSSRMEALAR</sequence>
<evidence type="ECO:0000313" key="3">
    <source>
        <dbReference type="EMBL" id="MBE1565934.1"/>
    </source>
</evidence>
<evidence type="ECO:0000313" key="4">
    <source>
        <dbReference type="Proteomes" id="UP000661607"/>
    </source>
</evidence>
<accession>A0ABR9KV77</accession>
<dbReference type="InterPro" id="IPR013766">
    <property type="entry name" value="Thioredoxin_domain"/>
</dbReference>
<dbReference type="Proteomes" id="UP000661607">
    <property type="component" value="Unassembled WGS sequence"/>
</dbReference>
<reference evidence="3 4" key="1">
    <citation type="submission" date="2020-10" db="EMBL/GenBank/DDBJ databases">
        <title>Sequencing the genomes of 1000 actinobacteria strains.</title>
        <authorList>
            <person name="Klenk H.-P."/>
        </authorList>
    </citation>
    <scope>NUCLEOTIDE SEQUENCE [LARGE SCALE GENOMIC DNA]</scope>
    <source>
        <strain evidence="3 4">DSM 43748</strain>
    </source>
</reference>
<dbReference type="Gene3D" id="3.40.30.10">
    <property type="entry name" value="Glutaredoxin"/>
    <property type="match status" value="1"/>
</dbReference>
<organism evidence="3 4">
    <name type="scientific">Nonomuraea africana</name>
    <dbReference type="NCBI Taxonomy" id="46171"/>
    <lineage>
        <taxon>Bacteria</taxon>
        <taxon>Bacillati</taxon>
        <taxon>Actinomycetota</taxon>
        <taxon>Actinomycetes</taxon>
        <taxon>Streptosporangiales</taxon>
        <taxon>Streptosporangiaceae</taxon>
        <taxon>Nonomuraea</taxon>
    </lineage>
</organism>
<dbReference type="InterPro" id="IPR050553">
    <property type="entry name" value="Thioredoxin_ResA/DsbE_sf"/>
</dbReference>
<proteinExistence type="predicted"/>
<keyword evidence="4" id="KW-1185">Reference proteome</keyword>
<dbReference type="EMBL" id="JADBEF010000001">
    <property type="protein sequence ID" value="MBE1565934.1"/>
    <property type="molecule type" value="Genomic_DNA"/>
</dbReference>
<evidence type="ECO:0000256" key="1">
    <source>
        <dbReference type="SAM" id="SignalP"/>
    </source>
</evidence>
<dbReference type="PANTHER" id="PTHR42852">
    <property type="entry name" value="THIOL:DISULFIDE INTERCHANGE PROTEIN DSBE"/>
    <property type="match status" value="1"/>
</dbReference>
<protein>
    <submittedName>
        <fullName evidence="3">Peroxiredoxin</fullName>
    </submittedName>
</protein>
<dbReference type="RefSeq" id="WP_192780056.1">
    <property type="nucleotide sequence ID" value="NZ_BAAASY010000010.1"/>
</dbReference>
<dbReference type="PROSITE" id="PS51352">
    <property type="entry name" value="THIOREDOXIN_2"/>
    <property type="match status" value="1"/>
</dbReference>
<dbReference type="PANTHER" id="PTHR42852:SF17">
    <property type="entry name" value="THIOREDOXIN-LIKE PROTEIN HI_1115"/>
    <property type="match status" value="1"/>
</dbReference>
<evidence type="ECO:0000259" key="2">
    <source>
        <dbReference type="PROSITE" id="PS51352"/>
    </source>
</evidence>
<comment type="caution">
    <text evidence="3">The sequence shown here is derived from an EMBL/GenBank/DDBJ whole genome shotgun (WGS) entry which is preliminary data.</text>
</comment>
<name>A0ABR9KV77_9ACTN</name>
<dbReference type="SUPFAM" id="SSF52833">
    <property type="entry name" value="Thioredoxin-like"/>
    <property type="match status" value="1"/>
</dbReference>